<dbReference type="OrthoDB" id="7298463at2"/>
<proteinExistence type="predicted"/>
<dbReference type="AlphaFoldDB" id="A0A4R5Q8H2"/>
<dbReference type="Proteomes" id="UP000295096">
    <property type="component" value="Unassembled WGS sequence"/>
</dbReference>
<evidence type="ECO:0000313" key="2">
    <source>
        <dbReference type="EMBL" id="TDH59252.1"/>
    </source>
</evidence>
<feature type="transmembrane region" description="Helical" evidence="1">
    <location>
        <begin position="27"/>
        <end position="48"/>
    </location>
</feature>
<comment type="caution">
    <text evidence="2">The sequence shown here is derived from an EMBL/GenBank/DDBJ whole genome shotgun (WGS) entry which is preliminary data.</text>
</comment>
<keyword evidence="1" id="KW-0812">Transmembrane</keyword>
<protein>
    <recommendedName>
        <fullName evidence="4">DUF4384 domain-containing protein</fullName>
    </recommendedName>
</protein>
<sequence length="405" mass="43105">MAAMIGKQCGDEDREVTMRRYLRDTTFVAVVLCQAVATLLLGGVALAAEDAVLLASTTPGYAPGMVVAAGDRLRLPEGASVTLLLRSGEMLRLRGPLETALETAVPARSAGSAVALANVFRARGIDASVIGGARASTVARHRLPEDVMLDVQRSGTWCIGPSDTLWLTRPAEDVSALALRRRGNVRSIAWPPGASRVEWPSDVQVEDGDRFGVVVNGKATATLTIRLVSATDRSEAALLAEAMLLGCHEQYQTALSRLARTAVPPELWLTTDRGRNSAAYRSGEPVELIVMANMPGFLYCVVEQADNTTTAVFPAGAIDGARLPEAVPVSLQGHRHSLALQAGPRGTARVRCWLADRDVAPELPHALLDASGSRLPDQLAAELDTIFARVHGSRMAKATVELRID</sequence>
<gene>
    <name evidence="2" type="ORF">E2C06_28430</name>
</gene>
<evidence type="ECO:0000256" key="1">
    <source>
        <dbReference type="SAM" id="Phobius"/>
    </source>
</evidence>
<organism evidence="2 3">
    <name type="scientific">Dankookia rubra</name>
    <dbReference type="NCBI Taxonomy" id="1442381"/>
    <lineage>
        <taxon>Bacteria</taxon>
        <taxon>Pseudomonadati</taxon>
        <taxon>Pseudomonadota</taxon>
        <taxon>Alphaproteobacteria</taxon>
        <taxon>Acetobacterales</taxon>
        <taxon>Roseomonadaceae</taxon>
        <taxon>Dankookia</taxon>
    </lineage>
</organism>
<evidence type="ECO:0000313" key="3">
    <source>
        <dbReference type="Proteomes" id="UP000295096"/>
    </source>
</evidence>
<name>A0A4R5Q8H2_9PROT</name>
<reference evidence="2 3" key="1">
    <citation type="journal article" date="2016" name="J. Microbiol.">
        <title>Dankookia rubra gen. nov., sp. nov., an alphaproteobacterium isolated from sediment of a shallow stream.</title>
        <authorList>
            <person name="Kim W.H."/>
            <person name="Kim D.H."/>
            <person name="Kang K."/>
            <person name="Ahn T.Y."/>
        </authorList>
    </citation>
    <scope>NUCLEOTIDE SEQUENCE [LARGE SCALE GENOMIC DNA]</scope>
    <source>
        <strain evidence="2 3">JCM30602</strain>
    </source>
</reference>
<evidence type="ECO:0008006" key="4">
    <source>
        <dbReference type="Google" id="ProtNLM"/>
    </source>
</evidence>
<accession>A0A4R5Q8H2</accession>
<dbReference type="RefSeq" id="WP_133291961.1">
    <property type="nucleotide sequence ID" value="NZ_SMSJ01000074.1"/>
</dbReference>
<dbReference type="EMBL" id="SMSJ01000074">
    <property type="protein sequence ID" value="TDH59252.1"/>
    <property type="molecule type" value="Genomic_DNA"/>
</dbReference>
<keyword evidence="3" id="KW-1185">Reference proteome</keyword>
<keyword evidence="1" id="KW-0472">Membrane</keyword>
<keyword evidence="1" id="KW-1133">Transmembrane helix</keyword>